<dbReference type="PANTHER" id="PTHR37031">
    <property type="entry name" value="METALLOPHOSPHATASE BINDING DOMAIN PROTEIN"/>
    <property type="match status" value="1"/>
</dbReference>
<name>A0A4V3DG08_9GAMM</name>
<gene>
    <name evidence="1" type="ORF">C8D85_2669</name>
</gene>
<dbReference type="PANTHER" id="PTHR37031:SF2">
    <property type="entry name" value="PHOD-LIKE PHOSPHATASE METALLOPHOSPHATASE DOMAIN-CONTAINING PROTEIN"/>
    <property type="match status" value="1"/>
</dbReference>
<protein>
    <recommendedName>
        <fullName evidence="3">PhoD-like phosphatase</fullName>
    </recommendedName>
</protein>
<reference evidence="1 2" key="1">
    <citation type="submission" date="2019-03" db="EMBL/GenBank/DDBJ databases">
        <title>Genomic Encyclopedia of Type Strains, Phase IV (KMG-IV): sequencing the most valuable type-strain genomes for metagenomic binning, comparative biology and taxonomic classification.</title>
        <authorList>
            <person name="Goeker M."/>
        </authorList>
    </citation>
    <scope>NUCLEOTIDE SEQUENCE [LARGE SCALE GENOMIC DNA]</scope>
    <source>
        <strain evidence="1 2">DSM 5604</strain>
    </source>
</reference>
<dbReference type="InterPro" id="IPR018946">
    <property type="entry name" value="PhoD-like_MPP"/>
</dbReference>
<dbReference type="InterPro" id="IPR038607">
    <property type="entry name" value="PhoD-like_sf"/>
</dbReference>
<organism evidence="1 2">
    <name type="scientific">Marinomonas communis</name>
    <dbReference type="NCBI Taxonomy" id="28254"/>
    <lineage>
        <taxon>Bacteria</taxon>
        <taxon>Pseudomonadati</taxon>
        <taxon>Pseudomonadota</taxon>
        <taxon>Gammaproteobacteria</taxon>
        <taxon>Oceanospirillales</taxon>
        <taxon>Oceanospirillaceae</taxon>
        <taxon>Marinomonas</taxon>
    </lineage>
</organism>
<comment type="caution">
    <text evidence="1">The sequence shown here is derived from an EMBL/GenBank/DDBJ whole genome shotgun (WGS) entry which is preliminary data.</text>
</comment>
<proteinExistence type="predicted"/>
<sequence length="635" mass="72692">MSTEAVSQALTPIIAGPLLRKLDSDSLHLWLATSCDSAIDVTIFENEAALSQKADIQTVHLGRKLYLKFIKVDFEKPLPADTPLAYELNLDGAPISQILEHDLNYAAESTKTEFIWRPKVNSVLHGSCRKAHYGYHIQDASRKAGDGLVEADHHLNNTQIEQWPSLMVLSGDQIYADDVAGPMLHAIRQAITLLGIEEEAIPNAEQPLSEQPYFYQREALLPQSDQNDELNKQFFKGKKKPVFTTDTAHNHLMSFAEVICMYLLVWSPTLWRHISLERPDSINKEEHRLRYDKERKAIEEFVEGLPQVQRVLAHIPSAMMFDDHDVTDDWNLTAEWEQTAFGHPLSKRIIGNALFGYLLCQGWGNNPAQYDHAFIKQAETAALTQEAQVRDTFIDELLAYDQWHYHWDTQPKLVVLDTRTRRWRSEKSFSNPSGLMDWEAITDLQQDIKNLDSVILVSPAPMFGVKLIEAIQKVFTWIGKPLMVDAENWMAHPGSAYALMNLFTHAKTPTNFVILSGDVHYSFAYDIKLRGHKSSPNIWQITSSGLRNEFPHDLLEWFDRLNRWLYAPWSPLNLFTKRRSLRISPRKPDNADHGERLLNHSGIGLVHFDDQGRPSEIAQLCKQNERVTFLSTKRS</sequence>
<keyword evidence="2" id="KW-1185">Reference proteome</keyword>
<evidence type="ECO:0000313" key="2">
    <source>
        <dbReference type="Proteomes" id="UP000295729"/>
    </source>
</evidence>
<accession>A0A4V3DG08</accession>
<dbReference type="OrthoDB" id="9795624at2"/>
<dbReference type="AlphaFoldDB" id="A0A4V3DG08"/>
<evidence type="ECO:0000313" key="1">
    <source>
        <dbReference type="EMBL" id="TDR12631.1"/>
    </source>
</evidence>
<dbReference type="Proteomes" id="UP000295729">
    <property type="component" value="Unassembled WGS sequence"/>
</dbReference>
<dbReference type="SUPFAM" id="SSF56300">
    <property type="entry name" value="Metallo-dependent phosphatases"/>
    <property type="match status" value="1"/>
</dbReference>
<dbReference type="RefSeq" id="WP_133563484.1">
    <property type="nucleotide sequence ID" value="NZ_SNZA01000004.1"/>
</dbReference>
<dbReference type="EMBL" id="SNZA01000004">
    <property type="protein sequence ID" value="TDR12631.1"/>
    <property type="molecule type" value="Genomic_DNA"/>
</dbReference>
<evidence type="ECO:0008006" key="3">
    <source>
        <dbReference type="Google" id="ProtNLM"/>
    </source>
</evidence>
<dbReference type="Gene3D" id="3.60.21.70">
    <property type="entry name" value="PhoD-like phosphatase"/>
    <property type="match status" value="1"/>
</dbReference>
<dbReference type="CDD" id="cd07389">
    <property type="entry name" value="MPP_PhoD"/>
    <property type="match status" value="1"/>
</dbReference>
<dbReference type="InterPro" id="IPR029052">
    <property type="entry name" value="Metallo-depent_PP-like"/>
</dbReference>